<protein>
    <recommendedName>
        <fullName evidence="2">Negative regulator of flagellin synthesis</fullName>
    </recommendedName>
</protein>
<keyword evidence="5" id="KW-0805">Transcription regulation</keyword>
<keyword evidence="6" id="KW-0804">Transcription</keyword>
<keyword evidence="9" id="KW-0966">Cell projection</keyword>
<dbReference type="NCBIfam" id="TIGR03824">
    <property type="entry name" value="FlgM_jcvi"/>
    <property type="match status" value="1"/>
</dbReference>
<dbReference type="GO" id="GO:0044781">
    <property type="term" value="P:bacterial-type flagellum organization"/>
    <property type="evidence" value="ECO:0007669"/>
    <property type="project" value="UniProtKB-KW"/>
</dbReference>
<sequence>MKIDHTHGVWRPNPYQQQAAKPVQKREKPGRDQVQISAEAKAMLDTQTALNRKRQAKLERIKSELESGTYQVDSRKVAERLFDFWFRRG</sequence>
<dbReference type="EMBL" id="AFCE01000082">
    <property type="protein sequence ID" value="EGL83792.1"/>
    <property type="molecule type" value="Genomic_DNA"/>
</dbReference>
<reference evidence="9 11" key="1">
    <citation type="journal article" date="2011" name="J. Bacteriol.">
        <title>Draft genome sequence of the thermoalkaliphilic Caldalkalibacillus thermarum strain TA2.A1.</title>
        <authorList>
            <person name="Kalamorz F."/>
            <person name="Keis S."/>
            <person name="McMillan D.G."/>
            <person name="Olsson K."/>
            <person name="Stanton J.A."/>
            <person name="Stockwell P."/>
            <person name="Black M.A."/>
            <person name="Klingeman D.M."/>
            <person name="Land M.L."/>
            <person name="Han C.S."/>
            <person name="Martin S.L."/>
            <person name="Becher S.A."/>
            <person name="Peddie C.J."/>
            <person name="Morgan H.W."/>
            <person name="Matthies D."/>
            <person name="Preiss L."/>
            <person name="Meier T."/>
            <person name="Brown S.D."/>
            <person name="Cook G.M."/>
        </authorList>
    </citation>
    <scope>NUCLEOTIDE SEQUENCE [LARGE SCALE GENOMIC DNA]</scope>
    <source>
        <strain evidence="9 11">TA2.A1</strain>
    </source>
</reference>
<reference evidence="10" key="3">
    <citation type="submission" date="2021-08" db="EMBL/GenBank/DDBJ databases">
        <authorList>
            <person name="de Jong S."/>
            <person name="van den Broek M."/>
            <person name="Merkel A."/>
            <person name="de la Torre Cortes P."/>
            <person name="Kalamorz F."/>
            <person name="Cook G."/>
            <person name="van Loosdrecht M."/>
            <person name="McMillan D."/>
        </authorList>
    </citation>
    <scope>NUCLEOTIDE SEQUENCE</scope>
    <source>
        <strain evidence="10">TA2.A1</strain>
    </source>
</reference>
<organism evidence="9 11">
    <name type="scientific">Caldalkalibacillus thermarum (strain TA2.A1)</name>
    <dbReference type="NCBI Taxonomy" id="986075"/>
    <lineage>
        <taxon>Bacteria</taxon>
        <taxon>Bacillati</taxon>
        <taxon>Bacillota</taxon>
        <taxon>Bacilli</taxon>
        <taxon>Bacillales</taxon>
        <taxon>Bacillaceae</taxon>
        <taxon>Caldalkalibacillus</taxon>
    </lineage>
</organism>
<reference evidence="10 12" key="2">
    <citation type="journal article" date="2020" name="Extremophiles">
        <title>Genomic analysis of Caldalkalibacillus thermarum TA2.A1 reveals aerobic alkaliphilic metabolism and evolutionary hallmarks linking alkaliphilic bacteria and plant life.</title>
        <authorList>
            <person name="de Jong S.I."/>
            <person name="van den Broek M.A."/>
            <person name="Merkel A.Y."/>
            <person name="de la Torre Cortes P."/>
            <person name="Kalamorz F."/>
            <person name="Cook G.M."/>
            <person name="van Loosdrecht M.C.M."/>
            <person name="McMillan D.G.G."/>
        </authorList>
    </citation>
    <scope>NUCLEOTIDE SEQUENCE [LARGE SCALE GENOMIC DNA]</scope>
    <source>
        <strain evidence="10 12">TA2.A1</strain>
    </source>
</reference>
<evidence type="ECO:0000256" key="7">
    <source>
        <dbReference type="SAM" id="MobiDB-lite"/>
    </source>
</evidence>
<evidence type="ECO:0000256" key="6">
    <source>
        <dbReference type="ARBA" id="ARBA00023163"/>
    </source>
</evidence>
<evidence type="ECO:0000313" key="11">
    <source>
        <dbReference type="Proteomes" id="UP000010716"/>
    </source>
</evidence>
<evidence type="ECO:0000256" key="2">
    <source>
        <dbReference type="ARBA" id="ARBA00017823"/>
    </source>
</evidence>
<evidence type="ECO:0000313" key="9">
    <source>
        <dbReference type="EMBL" id="EGL83792.1"/>
    </source>
</evidence>
<evidence type="ECO:0000256" key="1">
    <source>
        <dbReference type="ARBA" id="ARBA00005322"/>
    </source>
</evidence>
<keyword evidence="3" id="KW-0678">Repressor</keyword>
<dbReference type="GO" id="GO:0045892">
    <property type="term" value="P:negative regulation of DNA-templated transcription"/>
    <property type="evidence" value="ECO:0007669"/>
    <property type="project" value="InterPro"/>
</dbReference>
<dbReference type="Pfam" id="PF04316">
    <property type="entry name" value="FlgM"/>
    <property type="match status" value="1"/>
</dbReference>
<proteinExistence type="inferred from homology"/>
<keyword evidence="4" id="KW-1005">Bacterial flagellum biogenesis</keyword>
<evidence type="ECO:0000259" key="8">
    <source>
        <dbReference type="Pfam" id="PF04316"/>
    </source>
</evidence>
<dbReference type="EMBL" id="CP082237">
    <property type="protein sequence ID" value="QZT33968.1"/>
    <property type="molecule type" value="Genomic_DNA"/>
</dbReference>
<evidence type="ECO:0000313" key="10">
    <source>
        <dbReference type="EMBL" id="QZT33968.1"/>
    </source>
</evidence>
<dbReference type="AlphaFoldDB" id="F5L4E9"/>
<keyword evidence="9" id="KW-0282">Flagellum</keyword>
<evidence type="ECO:0000256" key="4">
    <source>
        <dbReference type="ARBA" id="ARBA00022795"/>
    </source>
</evidence>
<dbReference type="Proteomes" id="UP000010716">
    <property type="component" value="Unassembled WGS sequence"/>
</dbReference>
<dbReference type="InterPro" id="IPR035890">
    <property type="entry name" value="Anti-sigma-28_factor_FlgM_sf"/>
</dbReference>
<feature type="region of interest" description="Disordered" evidence="7">
    <location>
        <begin position="1"/>
        <end position="33"/>
    </location>
</feature>
<dbReference type="RefSeq" id="WP_007503083.1">
    <property type="nucleotide sequence ID" value="NZ_AFCE01000082.1"/>
</dbReference>
<evidence type="ECO:0000256" key="3">
    <source>
        <dbReference type="ARBA" id="ARBA00022491"/>
    </source>
</evidence>
<comment type="similarity">
    <text evidence="1">Belongs to the FlgM family.</text>
</comment>
<dbReference type="InterPro" id="IPR007412">
    <property type="entry name" value="FlgM"/>
</dbReference>
<dbReference type="KEGG" id="cthu:HUR95_00560"/>
<dbReference type="Proteomes" id="UP000825179">
    <property type="component" value="Chromosome"/>
</dbReference>
<dbReference type="OrthoDB" id="2991036at2"/>
<dbReference type="InterPro" id="IPR031316">
    <property type="entry name" value="FlgM_C"/>
</dbReference>
<keyword evidence="9" id="KW-0969">Cilium</keyword>
<dbReference type="eggNOG" id="COG2747">
    <property type="taxonomic scope" value="Bacteria"/>
</dbReference>
<gene>
    <name evidence="10" type="primary">flgM</name>
    <name evidence="9" type="ORF">CathTA2_0661</name>
    <name evidence="10" type="ORF">HUR95_00560</name>
</gene>
<evidence type="ECO:0000256" key="5">
    <source>
        <dbReference type="ARBA" id="ARBA00023015"/>
    </source>
</evidence>
<feature type="domain" description="Anti-sigma-28 factor FlgM C-terminal" evidence="8">
    <location>
        <begin position="32"/>
        <end position="82"/>
    </location>
</feature>
<accession>F5L4E9</accession>
<name>F5L4E9_CALTT</name>
<dbReference type="SUPFAM" id="SSF101498">
    <property type="entry name" value="Anti-sigma factor FlgM"/>
    <property type="match status" value="1"/>
</dbReference>
<keyword evidence="12" id="KW-1185">Reference proteome</keyword>
<evidence type="ECO:0000313" key="12">
    <source>
        <dbReference type="Proteomes" id="UP000825179"/>
    </source>
</evidence>